<evidence type="ECO:0000313" key="1">
    <source>
        <dbReference type="EMBL" id="KAJ2973876.1"/>
    </source>
</evidence>
<protein>
    <submittedName>
        <fullName evidence="1">Uncharacterized protein</fullName>
    </submittedName>
</protein>
<proteinExistence type="predicted"/>
<keyword evidence="2" id="KW-1185">Reference proteome</keyword>
<dbReference type="EMBL" id="JANJQO010000906">
    <property type="protein sequence ID" value="KAJ2973876.1"/>
    <property type="molecule type" value="Genomic_DNA"/>
</dbReference>
<evidence type="ECO:0000313" key="2">
    <source>
        <dbReference type="Proteomes" id="UP001143910"/>
    </source>
</evidence>
<sequence length="549" mass="60577">MILSRLNQDDPAFWAPGTLSFEDSQPGADNVILHPTPSSDPNDPLNWTSWRKAVNFTIVCFYVFLTFVQLDVGFTSWDQYQSELGFSDDLLNASVAINYAGLAVGCVFLIPLVHKYGRRPMYIFSTLLQLLSCVWLGATHTSVDMILSNLISGISGGISETIVQITIADLFFVHHHGTTNGWYLFATFTGAYLGPVASGYIVDSQGWRWVWWWCVILFAVNLVFIILFLDESKYVSSMQGQSEPGAVTVVHIDEPGNVDAIGYQLNNVEAGLKKTSSATHSSEPIIDPINPAIPLKTRRQRLALITTTDGSILKDFYHPLILLFRFPAISYTAFTYGSLLAWFAVTASVQATYLLDAPYNFSATGVGLMNLAPFIGSIPAIWVGGYLNDKSIVWLARRNGGVYEPEMRLWMSLPAAFITPAGIVMFGIGLSNKLPWPLLAVGYGVFGFGLVVVGDITLSYVMDCYQDIIGNALVGIVFTRNAISVLVLFALTPWIDGMGLRSVYVIISVLCFLTLLLPVPLLLWGKKARIATAARYREMARRQPTRRDG</sequence>
<name>A0ACC1N4T8_9HYPO</name>
<organism evidence="1 2">
    <name type="scientific">Zarea fungicola</name>
    <dbReference type="NCBI Taxonomy" id="93591"/>
    <lineage>
        <taxon>Eukaryota</taxon>
        <taxon>Fungi</taxon>
        <taxon>Dikarya</taxon>
        <taxon>Ascomycota</taxon>
        <taxon>Pezizomycotina</taxon>
        <taxon>Sordariomycetes</taxon>
        <taxon>Hypocreomycetidae</taxon>
        <taxon>Hypocreales</taxon>
        <taxon>Cordycipitaceae</taxon>
        <taxon>Zarea</taxon>
    </lineage>
</organism>
<gene>
    <name evidence="1" type="ORF">NQ176_g6352</name>
</gene>
<comment type="caution">
    <text evidence="1">The sequence shown here is derived from an EMBL/GenBank/DDBJ whole genome shotgun (WGS) entry which is preliminary data.</text>
</comment>
<accession>A0ACC1N4T8</accession>
<dbReference type="Proteomes" id="UP001143910">
    <property type="component" value="Unassembled WGS sequence"/>
</dbReference>
<reference evidence="1" key="1">
    <citation type="submission" date="2022-08" db="EMBL/GenBank/DDBJ databases">
        <title>Genome Sequence of Lecanicillium fungicola.</title>
        <authorList>
            <person name="Buettner E."/>
        </authorList>
    </citation>
    <scope>NUCLEOTIDE SEQUENCE</scope>
    <source>
        <strain evidence="1">Babe33</strain>
    </source>
</reference>